<evidence type="ECO:0000256" key="4">
    <source>
        <dbReference type="ARBA" id="ARBA00011738"/>
    </source>
</evidence>
<organism evidence="14 15">
    <name type="scientific">Candidatus Bealeia paramacronuclearis</name>
    <dbReference type="NCBI Taxonomy" id="1921001"/>
    <lineage>
        <taxon>Bacteria</taxon>
        <taxon>Pseudomonadati</taxon>
        <taxon>Pseudomonadota</taxon>
        <taxon>Alphaproteobacteria</taxon>
        <taxon>Holosporales</taxon>
        <taxon>Holosporaceae</taxon>
        <taxon>Candidatus Bealeia</taxon>
    </lineage>
</organism>
<dbReference type="InterPro" id="IPR005475">
    <property type="entry name" value="Transketolase-like_Pyr-bd"/>
</dbReference>
<dbReference type="InterPro" id="IPR049557">
    <property type="entry name" value="Transketolase_CS"/>
</dbReference>
<dbReference type="EC" id="2.2.1.1" evidence="5 12"/>
<keyword evidence="8" id="KW-0106">Calcium</keyword>
<dbReference type="SUPFAM" id="SSF52922">
    <property type="entry name" value="TK C-terminal domain-like"/>
    <property type="match status" value="1"/>
</dbReference>
<protein>
    <recommendedName>
        <fullName evidence="5 12">Transketolase</fullName>
        <ecNumber evidence="5 12">2.2.1.1</ecNumber>
    </recommendedName>
</protein>
<dbReference type="EMBL" id="CP133270">
    <property type="protein sequence ID" value="WVX67330.1"/>
    <property type="molecule type" value="Genomic_DNA"/>
</dbReference>
<dbReference type="InterPro" id="IPR005474">
    <property type="entry name" value="Transketolase_N"/>
</dbReference>
<evidence type="ECO:0000256" key="5">
    <source>
        <dbReference type="ARBA" id="ARBA00013152"/>
    </source>
</evidence>
<dbReference type="PROSITE" id="PS00801">
    <property type="entry name" value="TRANSKETOLASE_1"/>
    <property type="match status" value="1"/>
</dbReference>
<accession>A0ABZ2C4L5</accession>
<dbReference type="InterPro" id="IPR029061">
    <property type="entry name" value="THDP-binding"/>
</dbReference>
<name>A0ABZ2C4L5_9PROT</name>
<evidence type="ECO:0000256" key="9">
    <source>
        <dbReference type="ARBA" id="ARBA00022842"/>
    </source>
</evidence>
<evidence type="ECO:0000256" key="12">
    <source>
        <dbReference type="NCBIfam" id="TIGR00232"/>
    </source>
</evidence>
<dbReference type="PROSITE" id="PS00802">
    <property type="entry name" value="TRANSKETOLASE_2"/>
    <property type="match status" value="1"/>
</dbReference>
<evidence type="ECO:0000256" key="8">
    <source>
        <dbReference type="ARBA" id="ARBA00022837"/>
    </source>
</evidence>
<evidence type="ECO:0000256" key="11">
    <source>
        <dbReference type="ARBA" id="ARBA00049473"/>
    </source>
</evidence>
<evidence type="ECO:0000313" key="15">
    <source>
        <dbReference type="Proteomes" id="UP001330434"/>
    </source>
</evidence>
<dbReference type="Pfam" id="PF02779">
    <property type="entry name" value="Transket_pyr"/>
    <property type="match status" value="1"/>
</dbReference>
<dbReference type="SMART" id="SM00861">
    <property type="entry name" value="Transket_pyr"/>
    <property type="match status" value="1"/>
</dbReference>
<feature type="domain" description="Transketolase-like pyrimidine-binding" evidence="13">
    <location>
        <begin position="393"/>
        <end position="564"/>
    </location>
</feature>
<dbReference type="InterPro" id="IPR009014">
    <property type="entry name" value="Transketo_C/PFOR_II"/>
</dbReference>
<evidence type="ECO:0000256" key="1">
    <source>
        <dbReference type="ARBA" id="ARBA00001946"/>
    </source>
</evidence>
<keyword evidence="9" id="KW-0460">Magnesium</keyword>
<keyword evidence="7" id="KW-0479">Metal-binding</keyword>
<dbReference type="NCBIfam" id="TIGR00232">
    <property type="entry name" value="tktlase_bact"/>
    <property type="match status" value="1"/>
</dbReference>
<dbReference type="CDD" id="cd02012">
    <property type="entry name" value="TPP_TK"/>
    <property type="match status" value="1"/>
</dbReference>
<evidence type="ECO:0000256" key="3">
    <source>
        <dbReference type="ARBA" id="ARBA00007131"/>
    </source>
</evidence>
<dbReference type="Pfam" id="PF00456">
    <property type="entry name" value="Transketolase_N"/>
    <property type="match status" value="1"/>
</dbReference>
<reference evidence="14 15" key="1">
    <citation type="journal article" date="2024" name="Environ. Microbiol.">
        <title>Novel evolutionary insights on the interactions of the Holosporales (Alphaproteobacteria) with eukaryotic hosts from comparative genomics.</title>
        <authorList>
            <person name="Giovannini M."/>
            <person name="Petroni G."/>
            <person name="Castelli M."/>
        </authorList>
    </citation>
    <scope>NUCLEOTIDE SEQUENCE [LARGE SCALE GENOMIC DNA]</scope>
    <source>
        <strain evidence="14 15">US_Bl 15I1</strain>
    </source>
</reference>
<dbReference type="InterPro" id="IPR055152">
    <property type="entry name" value="Transketolase-like_C_2"/>
</dbReference>
<comment type="catalytic activity">
    <reaction evidence="11">
        <text>D-sedoheptulose 7-phosphate + D-glyceraldehyde 3-phosphate = aldehydo-D-ribose 5-phosphate + D-xylulose 5-phosphate</text>
        <dbReference type="Rhea" id="RHEA:10508"/>
        <dbReference type="ChEBI" id="CHEBI:57483"/>
        <dbReference type="ChEBI" id="CHEBI:57737"/>
        <dbReference type="ChEBI" id="CHEBI:58273"/>
        <dbReference type="ChEBI" id="CHEBI:59776"/>
        <dbReference type="EC" id="2.2.1.1"/>
    </reaction>
</comment>
<dbReference type="Proteomes" id="UP001330434">
    <property type="component" value="Chromosome"/>
</dbReference>
<dbReference type="InterPro" id="IPR020826">
    <property type="entry name" value="Transketolase_BS"/>
</dbReference>
<evidence type="ECO:0000313" key="14">
    <source>
        <dbReference type="EMBL" id="WVX67330.1"/>
    </source>
</evidence>
<dbReference type="Pfam" id="PF22613">
    <property type="entry name" value="Transketolase_C_1"/>
    <property type="match status" value="1"/>
</dbReference>
<evidence type="ECO:0000259" key="13">
    <source>
        <dbReference type="SMART" id="SM00861"/>
    </source>
</evidence>
<dbReference type="PANTHER" id="PTHR43522:SF2">
    <property type="entry name" value="TRANSKETOLASE 1-RELATED"/>
    <property type="match status" value="1"/>
</dbReference>
<keyword evidence="10" id="KW-0786">Thiamine pyrophosphate</keyword>
<keyword evidence="15" id="KW-1185">Reference proteome</keyword>
<comment type="cofactor">
    <cofactor evidence="2">
        <name>thiamine diphosphate</name>
        <dbReference type="ChEBI" id="CHEBI:58937"/>
    </cofactor>
</comment>
<sequence length="701" mass="76577">MQFLPIKRLRTLDQNSKKFHFLVYILKDPNQMNLSAKSTSHPLPLLELTQMANAIRVLSMDIVEKAQSGHPGMPMGMADVATVLFRNFLKFSPNDSKWLDRDRFVLSAGHGSALLYSLLYLTGYPDMHIEDLKAFRTWGSKTAGHPEYNHAEGIETTTGPLGQGLANAVGMALAQKLEASELGAEISDHKIYTIVGDGCLMEGISHEAISLAGHLKLNNLIVLFDDNGISIDGPTSLSVSDNQQARFKASGWAVDEIDGHNFEDIFVALTRAQNSDKPVMIACKTQIAKGSPNKAGTSAVHGSPLGAAEIQAVRTNLSWRLPPFEIPQDILKSWRDIAEKNALVYEAWQKRWAALPKAQKEEITRRRNGDLPSGFEKAFQSLTQKFITEKTSVASRQSSQMVLDEISTVIPELLGGSADLTGSNNTQGKSMKAVTPQDFSGRYIHYGVREHAMGAMMNGIALHGGFIPYGGTFLVFVDYLKPALRLSALMGIRVIYVMTHDSIGLGEDGPTHQPIEQLASLRAVPNLHVFRPCDAVEVAESWSTAIALKSTPSVLTLTRQKLPLLRTEETENLTAKGGYILRSCEGAPQVILIATGSEVEIAVSVHETLRTKGVPSHVVSMPCTTLFDEQDATYKKSVLGAGLRVAIEAASPLGWDKYVGEEGLIFGMTTFGASAPYQDLYRHFGFTQENITAKILEKLGE</sequence>
<comment type="similarity">
    <text evidence="3">Belongs to the transketolase family.</text>
</comment>
<evidence type="ECO:0000256" key="2">
    <source>
        <dbReference type="ARBA" id="ARBA00001964"/>
    </source>
</evidence>
<evidence type="ECO:0000256" key="7">
    <source>
        <dbReference type="ARBA" id="ARBA00022723"/>
    </source>
</evidence>
<dbReference type="Gene3D" id="3.40.50.920">
    <property type="match status" value="1"/>
</dbReference>
<comment type="cofactor">
    <cofactor evidence="1">
        <name>Mg(2+)</name>
        <dbReference type="ChEBI" id="CHEBI:18420"/>
    </cofactor>
</comment>
<dbReference type="InterPro" id="IPR033247">
    <property type="entry name" value="Transketolase_fam"/>
</dbReference>
<dbReference type="CDD" id="cd07033">
    <property type="entry name" value="TPP_PYR_DXS_TK_like"/>
    <property type="match status" value="1"/>
</dbReference>
<dbReference type="InterPro" id="IPR005478">
    <property type="entry name" value="Transketolase_bac-like"/>
</dbReference>
<gene>
    <name evidence="14" type="ORF">Bealeia1_01529</name>
</gene>
<evidence type="ECO:0000256" key="10">
    <source>
        <dbReference type="ARBA" id="ARBA00023052"/>
    </source>
</evidence>
<dbReference type="PANTHER" id="PTHR43522">
    <property type="entry name" value="TRANSKETOLASE"/>
    <property type="match status" value="1"/>
</dbReference>
<keyword evidence="6" id="KW-0808">Transferase</keyword>
<evidence type="ECO:0000256" key="6">
    <source>
        <dbReference type="ARBA" id="ARBA00022679"/>
    </source>
</evidence>
<proteinExistence type="inferred from homology"/>
<dbReference type="SUPFAM" id="SSF52518">
    <property type="entry name" value="Thiamin diphosphate-binding fold (THDP-binding)"/>
    <property type="match status" value="2"/>
</dbReference>
<comment type="subunit">
    <text evidence="4">Homodimer.</text>
</comment>
<dbReference type="Gene3D" id="3.40.50.970">
    <property type="match status" value="2"/>
</dbReference>